<dbReference type="EMBL" id="SEYY01019148">
    <property type="protein sequence ID" value="KAB7498589.1"/>
    <property type="molecule type" value="Genomic_DNA"/>
</dbReference>
<dbReference type="PANTHER" id="PTHR10807">
    <property type="entry name" value="MYOTUBULARIN-RELATED"/>
    <property type="match status" value="1"/>
</dbReference>
<dbReference type="GO" id="GO:0046856">
    <property type="term" value="P:phosphatidylinositol dephosphorylation"/>
    <property type="evidence" value="ECO:0007669"/>
    <property type="project" value="TreeGrafter"/>
</dbReference>
<feature type="compositionally biased region" description="Polar residues" evidence="2">
    <location>
        <begin position="555"/>
        <end position="566"/>
    </location>
</feature>
<dbReference type="GO" id="GO:0016020">
    <property type="term" value="C:membrane"/>
    <property type="evidence" value="ECO:0007669"/>
    <property type="project" value="TreeGrafter"/>
</dbReference>
<dbReference type="Gene3D" id="2.30.29.30">
    <property type="entry name" value="Pleckstrin-homology domain (PH domain)/Phosphotyrosine-binding domain (PTB)"/>
    <property type="match status" value="1"/>
</dbReference>
<dbReference type="InterPro" id="IPR011993">
    <property type="entry name" value="PH-like_dom_sf"/>
</dbReference>
<feature type="compositionally biased region" description="Basic and acidic residues" evidence="2">
    <location>
        <begin position="579"/>
        <end position="603"/>
    </location>
</feature>
<dbReference type="Proteomes" id="UP000326759">
    <property type="component" value="Unassembled WGS sequence"/>
</dbReference>
<reference evidence="4 5" key="1">
    <citation type="journal article" date="2019" name="PLoS Biol.">
        <title>Sex chromosomes control vertical transmission of feminizing Wolbachia symbionts in an isopod.</title>
        <authorList>
            <person name="Becking T."/>
            <person name="Chebbi M.A."/>
            <person name="Giraud I."/>
            <person name="Moumen B."/>
            <person name="Laverre T."/>
            <person name="Caubet Y."/>
            <person name="Peccoud J."/>
            <person name="Gilbert C."/>
            <person name="Cordaux R."/>
        </authorList>
    </citation>
    <scope>NUCLEOTIDE SEQUENCE [LARGE SCALE GENOMIC DNA]</scope>
    <source>
        <strain evidence="4">ANa2</strain>
        <tissue evidence="4">Whole body excluding digestive tract and cuticle</tissue>
    </source>
</reference>
<dbReference type="SUPFAM" id="SSF52799">
    <property type="entry name" value="(Phosphotyrosine protein) phosphatases II"/>
    <property type="match status" value="1"/>
</dbReference>
<dbReference type="PANTHER" id="PTHR10807:SF110">
    <property type="entry name" value="FI17948P1"/>
    <property type="match status" value="1"/>
</dbReference>
<feature type="non-terminal residue" evidence="4">
    <location>
        <position position="603"/>
    </location>
</feature>
<dbReference type="AlphaFoldDB" id="A0A5N5SY19"/>
<dbReference type="PROSITE" id="PS51339">
    <property type="entry name" value="PPASE_MYOTUBULARIN"/>
    <property type="match status" value="1"/>
</dbReference>
<dbReference type="SUPFAM" id="SSF50729">
    <property type="entry name" value="PH domain-like"/>
    <property type="match status" value="1"/>
</dbReference>
<feature type="domain" description="Myotubularin phosphatase" evidence="3">
    <location>
        <begin position="199"/>
        <end position="497"/>
    </location>
</feature>
<name>A0A5N5SY19_9CRUS</name>
<comment type="caution">
    <text evidence="4">The sequence shown here is derived from an EMBL/GenBank/DDBJ whole genome shotgun (WGS) entry which is preliminary data.</text>
</comment>
<dbReference type="InterPro" id="IPR010569">
    <property type="entry name" value="Myotubularin-like_Pase_dom"/>
</dbReference>
<keyword evidence="5" id="KW-1185">Reference proteome</keyword>
<gene>
    <name evidence="4" type="primary">mtmr10-b</name>
    <name evidence="4" type="ORF">Anas_07560</name>
</gene>
<dbReference type="InterPro" id="IPR029021">
    <property type="entry name" value="Prot-tyrosine_phosphatase-like"/>
</dbReference>
<dbReference type="OrthoDB" id="271628at2759"/>
<evidence type="ECO:0000256" key="1">
    <source>
        <dbReference type="ARBA" id="ARBA00007471"/>
    </source>
</evidence>
<dbReference type="Pfam" id="PF06602">
    <property type="entry name" value="Myotub-related"/>
    <property type="match status" value="2"/>
</dbReference>
<evidence type="ECO:0000313" key="5">
    <source>
        <dbReference type="Proteomes" id="UP000326759"/>
    </source>
</evidence>
<dbReference type="InterPro" id="IPR030564">
    <property type="entry name" value="Myotubularin"/>
</dbReference>
<accession>A0A5N5SY19</accession>
<protein>
    <submittedName>
        <fullName evidence="4">Myotubularin-related protein 10-B</fullName>
    </submittedName>
</protein>
<comment type="similarity">
    <text evidence="1">Belongs to the protein-tyrosine phosphatase family. Non-receptor class myotubularin subfamily.</text>
</comment>
<evidence type="ECO:0000256" key="2">
    <source>
        <dbReference type="SAM" id="MobiDB-lite"/>
    </source>
</evidence>
<dbReference type="CDD" id="cd14537">
    <property type="entry name" value="PTP-MTMR10-like"/>
    <property type="match status" value="1"/>
</dbReference>
<feature type="region of interest" description="Disordered" evidence="2">
    <location>
        <begin position="546"/>
        <end position="603"/>
    </location>
</feature>
<organism evidence="4 5">
    <name type="scientific">Armadillidium nasatum</name>
    <dbReference type="NCBI Taxonomy" id="96803"/>
    <lineage>
        <taxon>Eukaryota</taxon>
        <taxon>Metazoa</taxon>
        <taxon>Ecdysozoa</taxon>
        <taxon>Arthropoda</taxon>
        <taxon>Crustacea</taxon>
        <taxon>Multicrustacea</taxon>
        <taxon>Malacostraca</taxon>
        <taxon>Eumalacostraca</taxon>
        <taxon>Peracarida</taxon>
        <taxon>Isopoda</taxon>
        <taxon>Oniscidea</taxon>
        <taxon>Crinocheta</taxon>
        <taxon>Armadillidiidae</taxon>
        <taxon>Armadillidium</taxon>
    </lineage>
</organism>
<evidence type="ECO:0000259" key="3">
    <source>
        <dbReference type="PROSITE" id="PS51339"/>
    </source>
</evidence>
<sequence length="603" mass="68761">MNSVRKNKRKSGFKSYIVDSLEAYDERPVDVPEEIKEESLDPILLPDEVVVAEAKNVLKFTSLRTKKVVILGKLFVTNFKLSFVTSSLPVDPQEKDLHSSCLHSDFLGLHDVSLTQIDTIYCLEADGTKKKKLTSSTPLPNKVKGLQIVLKSFRVINFGFALTQSKEDLRVTNALLVHRFSKKLDLFYLALDMPPPKDGIPSFRLAKDWERELERTRCQNWRVTKHNEENNVFESLSPLFVVPHSITDSELAKASHYFRGNRPPVWCWGTPRGAALVRMAQVSPNISSNTSVENELMKLIHKSHPSKVQPTILDLDNLLPSLKNVQSAYNKLKELHTPDSTSSFSESEKSYLSKWQTSGWLWHVQACLELASNASSAIALRNSSVILQEGEGRDLSCLISCLVQLLVDPFTRTLRGFHTLIQKEWVALGHPFCTRLGHLCPGSEDGCPVWLLFLDCVNQISLRHPTSFEFTSDYLLALWHASHCSLFSTFMFDCTREALFTLRTLREEGRYKELFYWPLWSWWSQTEGVRTILQKGCLTKQKESLHRRRSDLQKRLSTASSESSPDTLKKESSAGGLGQEKRLLQSEEKQLKDEEKTFRREGQ</sequence>
<proteinExistence type="inferred from homology"/>
<dbReference type="GO" id="GO:0005737">
    <property type="term" value="C:cytoplasm"/>
    <property type="evidence" value="ECO:0007669"/>
    <property type="project" value="TreeGrafter"/>
</dbReference>
<evidence type="ECO:0000313" key="4">
    <source>
        <dbReference type="EMBL" id="KAB7498589.1"/>
    </source>
</evidence>